<accession>A0A8H5FLL9</accession>
<proteinExistence type="predicted"/>
<comment type="caution">
    <text evidence="3">The sequence shown here is derived from an EMBL/GenBank/DDBJ whole genome shotgun (WGS) entry which is preliminary data.</text>
</comment>
<evidence type="ECO:0000313" key="4">
    <source>
        <dbReference type="Proteomes" id="UP000559256"/>
    </source>
</evidence>
<dbReference type="EMBL" id="JAACJM010000168">
    <property type="protein sequence ID" value="KAF5341291.1"/>
    <property type="molecule type" value="Genomic_DNA"/>
</dbReference>
<evidence type="ECO:0008006" key="5">
    <source>
        <dbReference type="Google" id="ProtNLM"/>
    </source>
</evidence>
<evidence type="ECO:0000259" key="1">
    <source>
        <dbReference type="Pfam" id="PF06985"/>
    </source>
</evidence>
<keyword evidence="4" id="KW-1185">Reference proteome</keyword>
<dbReference type="InterPro" id="IPR010730">
    <property type="entry name" value="HET"/>
</dbReference>
<dbReference type="AlphaFoldDB" id="A0A8H5FLL9"/>
<protein>
    <recommendedName>
        <fullName evidence="5">HET-domain-containing protein</fullName>
    </recommendedName>
</protein>
<dbReference type="PANTHER" id="PTHR10622:SF10">
    <property type="entry name" value="HET DOMAIN-CONTAINING PROTEIN"/>
    <property type="match status" value="1"/>
</dbReference>
<organism evidence="3 4">
    <name type="scientific">Tetrapyrgos nigripes</name>
    <dbReference type="NCBI Taxonomy" id="182062"/>
    <lineage>
        <taxon>Eukaryota</taxon>
        <taxon>Fungi</taxon>
        <taxon>Dikarya</taxon>
        <taxon>Basidiomycota</taxon>
        <taxon>Agaricomycotina</taxon>
        <taxon>Agaricomycetes</taxon>
        <taxon>Agaricomycetidae</taxon>
        <taxon>Agaricales</taxon>
        <taxon>Marasmiineae</taxon>
        <taxon>Marasmiaceae</taxon>
        <taxon>Tetrapyrgos</taxon>
    </lineage>
</organism>
<name>A0A8H5FLL9_9AGAR</name>
<dbReference type="Pfam" id="PF06985">
    <property type="entry name" value="HET"/>
    <property type="match status" value="1"/>
</dbReference>
<dbReference type="InterPro" id="IPR058525">
    <property type="entry name" value="DUF8212"/>
</dbReference>
<gene>
    <name evidence="3" type="ORF">D9758_016650</name>
</gene>
<dbReference type="PANTHER" id="PTHR10622">
    <property type="entry name" value="HET DOMAIN-CONTAINING PROTEIN"/>
    <property type="match status" value="1"/>
</dbReference>
<sequence>MRLLSTKDFKVKEFFTDIPLYAILSHTWEQEEVTYQDIQNLDVAKSKAGFLKVLGACARAHHYHFDWIWIDSCCINKESSAELSEALNSMYQYYEDAAVCYVYLSDVSRDYHPRSNFKDSRWFRRGWTLQELLAPEFVVFLDRNWERIGTRWSLRDLVSVATGIPVDVLKGQIISKYSIAQRMSWAAFRETTRPEDQAYCLMGIFGVSMSPIYGEGGAKAFMRLQQEIIRISDDRSIFAWVAAPSMDLASSEEDKPRGLLARSPYEFRMSGNVRPSITEVMGNKSSYSFNNNGLHIHLPLNPTSSSSVHSGEDMFLAHLLCQSTRDGSYLTIYLRKTSGHQYVRCYADEILLTSSPPAMERVRELMVREHLVTGRRFRISNTSGATKYNIELLRSAWDFLYHSSQPDSCIVSCIDEHTVSVIRKMDWGVIQYKSQKTGDLFGIDLTFSKPALKMNGGTFIRDASVRRDTLQGKLNGGGYIFIASERTGDPQEKIEIGYLAKDDPEICLWTSPLRVPDLGIIVSSRLSTKIVDYHLKFEGVFPPDPFCRITQDMVYATAFRPHPDDLQESHHTFRVLTFRWDDWDGQWPTYIIHVAFGLQGSSVWTDVVVQNPSFHRETSERVWKSYLESGTRAQKRTKGMEVKSKVDSETLTAVIQKANNLQLGDYLLRMHIQ</sequence>
<reference evidence="3 4" key="1">
    <citation type="journal article" date="2020" name="ISME J.">
        <title>Uncovering the hidden diversity of litter-decomposition mechanisms in mushroom-forming fungi.</title>
        <authorList>
            <person name="Floudas D."/>
            <person name="Bentzer J."/>
            <person name="Ahren D."/>
            <person name="Johansson T."/>
            <person name="Persson P."/>
            <person name="Tunlid A."/>
        </authorList>
    </citation>
    <scope>NUCLEOTIDE SEQUENCE [LARGE SCALE GENOMIC DNA]</scope>
    <source>
        <strain evidence="3 4">CBS 291.85</strain>
    </source>
</reference>
<feature type="domain" description="DUF8212" evidence="2">
    <location>
        <begin position="219"/>
        <end position="302"/>
    </location>
</feature>
<dbReference type="Pfam" id="PF26640">
    <property type="entry name" value="DUF8212"/>
    <property type="match status" value="1"/>
</dbReference>
<feature type="domain" description="Heterokaryon incompatibility" evidence="1">
    <location>
        <begin position="21"/>
        <end position="111"/>
    </location>
</feature>
<evidence type="ECO:0000313" key="3">
    <source>
        <dbReference type="EMBL" id="KAF5341291.1"/>
    </source>
</evidence>
<dbReference type="Proteomes" id="UP000559256">
    <property type="component" value="Unassembled WGS sequence"/>
</dbReference>
<evidence type="ECO:0000259" key="2">
    <source>
        <dbReference type="Pfam" id="PF26640"/>
    </source>
</evidence>